<sequence>IVDVLGSGAASQLFFCKIDGGELNVDFASGHAALGFSQATNTVAEVTGYDTYANGTIATSVVGSGITTVTVTISETSDYFAYLQEGTGYPYANAPDTSAFFYFGTPSTLDYSALSPAVDSTSITGASDIKIGLFGSKRKNVEVLTEESRNQLFTNQHLKSYSAADGLRSDLYKKKLTATIEIIGVDLVTLQRQYEIITLGTTTQAEWEAMGVPSGTTAIVGTKFVASAVGVNTGTVREVATFLKYPKEECTSIFIDYSLKQTNGTMTFVR</sequence>
<protein>
    <submittedName>
        <fullName evidence="1">Uncharacterized protein</fullName>
    </submittedName>
</protein>
<accession>A0A382XGR0</accession>
<gene>
    <name evidence="1" type="ORF">METZ01_LOCUS423007</name>
</gene>
<name>A0A382XGR0_9ZZZZ</name>
<proteinExistence type="predicted"/>
<feature type="non-terminal residue" evidence="1">
    <location>
        <position position="1"/>
    </location>
</feature>
<feature type="non-terminal residue" evidence="1">
    <location>
        <position position="270"/>
    </location>
</feature>
<dbReference type="AlphaFoldDB" id="A0A382XGR0"/>
<reference evidence="1" key="1">
    <citation type="submission" date="2018-05" db="EMBL/GenBank/DDBJ databases">
        <authorList>
            <person name="Lanie J.A."/>
            <person name="Ng W.-L."/>
            <person name="Kazmierczak K.M."/>
            <person name="Andrzejewski T.M."/>
            <person name="Davidsen T.M."/>
            <person name="Wayne K.J."/>
            <person name="Tettelin H."/>
            <person name="Glass J.I."/>
            <person name="Rusch D."/>
            <person name="Podicherti R."/>
            <person name="Tsui H.-C.T."/>
            <person name="Winkler M.E."/>
        </authorList>
    </citation>
    <scope>NUCLEOTIDE SEQUENCE</scope>
</reference>
<dbReference type="EMBL" id="UINC01167566">
    <property type="protein sequence ID" value="SVD70153.1"/>
    <property type="molecule type" value="Genomic_DNA"/>
</dbReference>
<organism evidence="1">
    <name type="scientific">marine metagenome</name>
    <dbReference type="NCBI Taxonomy" id="408172"/>
    <lineage>
        <taxon>unclassified sequences</taxon>
        <taxon>metagenomes</taxon>
        <taxon>ecological metagenomes</taxon>
    </lineage>
</organism>
<evidence type="ECO:0000313" key="1">
    <source>
        <dbReference type="EMBL" id="SVD70153.1"/>
    </source>
</evidence>